<feature type="compositionally biased region" description="Basic and acidic residues" evidence="6">
    <location>
        <begin position="1022"/>
        <end position="1041"/>
    </location>
</feature>
<dbReference type="EMBL" id="LT906464">
    <property type="protein sequence ID" value="SNV98620.1"/>
    <property type="molecule type" value="Genomic_DNA"/>
</dbReference>
<keyword evidence="2" id="KW-0134">Cell wall</keyword>
<evidence type="ECO:0000256" key="3">
    <source>
        <dbReference type="ARBA" id="ARBA00022525"/>
    </source>
</evidence>
<reference evidence="9" key="1">
    <citation type="journal article" date="2014" name="Int. J. Syst. Evol. Microbiol.">
        <title>Complete genome of a new Firmicutes species belonging to the dominant human colonic microbiota ('Ruminococcus bicirculans') reveals two chromosomes and a selective capacity to utilize plant glucans.</title>
        <authorList>
            <consortium name="NISC Comparative Sequencing Program"/>
            <person name="Wegmann U."/>
            <person name="Louis P."/>
            <person name="Goesmann A."/>
            <person name="Henrissat B."/>
            <person name="Duncan S.H."/>
            <person name="Flint H.J."/>
        </authorList>
    </citation>
    <scope>NUCLEOTIDE SEQUENCE</scope>
    <source>
        <strain evidence="9">CCM 4175</strain>
    </source>
</reference>
<feature type="compositionally biased region" description="Basic and acidic residues" evidence="6">
    <location>
        <begin position="1050"/>
        <end position="1072"/>
    </location>
</feature>
<evidence type="ECO:0000256" key="7">
    <source>
        <dbReference type="SAM" id="Phobius"/>
    </source>
</evidence>
<feature type="region of interest" description="Disordered" evidence="6">
    <location>
        <begin position="868"/>
        <end position="959"/>
    </location>
</feature>
<protein>
    <submittedName>
        <fullName evidence="10">LPXTG cell wall anchor domain</fullName>
    </submittedName>
</protein>
<gene>
    <name evidence="9" type="ORF">GCM10007183_02780</name>
    <name evidence="10" type="ORF">SAMEA4412661_00101</name>
</gene>
<feature type="compositionally biased region" description="Basic and acidic residues" evidence="6">
    <location>
        <begin position="665"/>
        <end position="685"/>
    </location>
</feature>
<evidence type="ECO:0000256" key="5">
    <source>
        <dbReference type="ARBA" id="ARBA00023088"/>
    </source>
</evidence>
<keyword evidence="12" id="KW-1185">Reference proteome</keyword>
<feature type="compositionally biased region" description="Basic and acidic residues" evidence="6">
    <location>
        <begin position="1"/>
        <end position="21"/>
    </location>
</feature>
<feature type="compositionally biased region" description="Basic and acidic residues" evidence="6">
    <location>
        <begin position="87"/>
        <end position="97"/>
    </location>
</feature>
<feature type="region of interest" description="Disordered" evidence="6">
    <location>
        <begin position="279"/>
        <end position="307"/>
    </location>
</feature>
<feature type="transmembrane region" description="Helical" evidence="7">
    <location>
        <begin position="1081"/>
        <end position="1098"/>
    </location>
</feature>
<dbReference type="EMBL" id="BMCB01000002">
    <property type="protein sequence ID" value="GGA82067.1"/>
    <property type="molecule type" value="Genomic_DNA"/>
</dbReference>
<reference evidence="10 11" key="2">
    <citation type="submission" date="2017-06" db="EMBL/GenBank/DDBJ databases">
        <authorList>
            <consortium name="Pathogen Informatics"/>
        </authorList>
    </citation>
    <scope>NUCLEOTIDE SEQUENCE [LARGE SCALE GENOMIC DNA]</scope>
    <source>
        <strain evidence="10 11">NCTC13833</strain>
    </source>
</reference>
<evidence type="ECO:0000256" key="4">
    <source>
        <dbReference type="ARBA" id="ARBA00022729"/>
    </source>
</evidence>
<feature type="compositionally biased region" description="Basic and acidic residues" evidence="6">
    <location>
        <begin position="868"/>
        <end position="881"/>
    </location>
</feature>
<feature type="compositionally biased region" description="Basic and acidic residues" evidence="6">
    <location>
        <begin position="565"/>
        <end position="587"/>
    </location>
</feature>
<feature type="compositionally biased region" description="Basic and acidic residues" evidence="6">
    <location>
        <begin position="279"/>
        <end position="293"/>
    </location>
</feature>
<feature type="region of interest" description="Disordered" evidence="6">
    <location>
        <begin position="486"/>
        <end position="535"/>
    </location>
</feature>
<feature type="region of interest" description="Disordered" evidence="6">
    <location>
        <begin position="87"/>
        <end position="158"/>
    </location>
</feature>
<feature type="region of interest" description="Disordered" evidence="6">
    <location>
        <begin position="773"/>
        <end position="841"/>
    </location>
</feature>
<keyword evidence="4" id="KW-0732">Signal</keyword>
<evidence type="ECO:0000259" key="8">
    <source>
        <dbReference type="PROSITE" id="PS50847"/>
    </source>
</evidence>
<dbReference type="NCBIfam" id="TIGR01167">
    <property type="entry name" value="LPXTG_anchor"/>
    <property type="match status" value="1"/>
</dbReference>
<feature type="compositionally biased region" description="Acidic residues" evidence="6">
    <location>
        <begin position="908"/>
        <end position="921"/>
    </location>
</feature>
<feature type="region of interest" description="Disordered" evidence="6">
    <location>
        <begin position="1003"/>
        <end position="1080"/>
    </location>
</feature>
<feature type="compositionally biased region" description="Basic and acidic residues" evidence="6">
    <location>
        <begin position="202"/>
        <end position="213"/>
    </location>
</feature>
<dbReference type="AlphaFoldDB" id="A0A240BSQ1"/>
<keyword evidence="3" id="KW-0964">Secreted</keyword>
<feature type="compositionally biased region" description="Basic and acidic residues" evidence="6">
    <location>
        <begin position="376"/>
        <end position="391"/>
    </location>
</feature>
<dbReference type="PROSITE" id="PS50847">
    <property type="entry name" value="GRAM_POS_ANCHORING"/>
    <property type="match status" value="1"/>
</dbReference>
<reference evidence="9" key="4">
    <citation type="submission" date="2024-05" db="EMBL/GenBank/DDBJ databases">
        <authorList>
            <person name="Sun Q."/>
            <person name="Sedlacek I."/>
        </authorList>
    </citation>
    <scope>NUCLEOTIDE SEQUENCE</scope>
    <source>
        <strain evidence="9">CCM 4175</strain>
    </source>
</reference>
<feature type="compositionally biased region" description="Acidic residues" evidence="6">
    <location>
        <begin position="1009"/>
        <end position="1021"/>
    </location>
</feature>
<evidence type="ECO:0000256" key="1">
    <source>
        <dbReference type="ARBA" id="ARBA00004168"/>
    </source>
</evidence>
<accession>A0A240BSQ1</accession>
<feature type="region of interest" description="Disordered" evidence="6">
    <location>
        <begin position="193"/>
        <end position="213"/>
    </location>
</feature>
<feature type="compositionally biased region" description="Basic and acidic residues" evidence="6">
    <location>
        <begin position="626"/>
        <end position="649"/>
    </location>
</feature>
<dbReference type="KEGG" id="smus:C7J88_07670"/>
<feature type="compositionally biased region" description="Basic and acidic residues" evidence="6">
    <location>
        <begin position="692"/>
        <end position="707"/>
    </location>
</feature>
<feature type="compositionally biased region" description="Basic and acidic residues" evidence="6">
    <location>
        <begin position="724"/>
        <end position="736"/>
    </location>
</feature>
<evidence type="ECO:0000313" key="12">
    <source>
        <dbReference type="Proteomes" id="UP000652995"/>
    </source>
</evidence>
<dbReference type="Proteomes" id="UP000652995">
    <property type="component" value="Unassembled WGS sequence"/>
</dbReference>
<evidence type="ECO:0000256" key="2">
    <source>
        <dbReference type="ARBA" id="ARBA00022512"/>
    </source>
</evidence>
<feature type="compositionally biased region" description="Basic and acidic residues" evidence="6">
    <location>
        <begin position="594"/>
        <end position="609"/>
    </location>
</feature>
<feature type="compositionally biased region" description="Basic and acidic residues" evidence="6">
    <location>
        <begin position="773"/>
        <end position="783"/>
    </location>
</feature>
<keyword evidence="7" id="KW-0812">Transmembrane</keyword>
<dbReference type="InterPro" id="IPR019931">
    <property type="entry name" value="LPXTG_anchor"/>
</dbReference>
<dbReference type="Pfam" id="PF00746">
    <property type="entry name" value="Gram_pos_anchor"/>
    <property type="match status" value="1"/>
</dbReference>
<feature type="compositionally biased region" description="Basic and acidic residues" evidence="6">
    <location>
        <begin position="498"/>
        <end position="513"/>
    </location>
</feature>
<keyword evidence="7" id="KW-1133">Transmembrane helix</keyword>
<feature type="region of interest" description="Disordered" evidence="6">
    <location>
        <begin position="1"/>
        <end position="50"/>
    </location>
</feature>
<proteinExistence type="predicted"/>
<sequence length="1108" mass="118070">MDELPADQKGELPTELSKLDGIEIPDINDNDANGVADEVDEQRDEATAAVEAAKKADEDAKTALAEANKDGLITPTEKADLEKLQQAAEDKKAEATTKVEALPEDQKGELPTELGKLDGIEIPDTNDNDANGVADEIDEQRDEAEAAVEAAKEADEDAKTALAEANKDGLITPTEKAELEKLQQAAADKKATATTKVEALPEDQKGELPAELSKLDGIKIPDINDNDANGVADEVDKQRDEATVAVEAAKKADEDAKTALAEANKDGLITPEEKKELEKLQQAAEDKKAEATTKVEALPEDQKGELPTELGKLDGIEIPDINDNDANGVADEIDEQRDEATAAVEAAKKADEDAKAALAEANKDGLITPEEKKELEKLQQAAEDKKAEATTKVEALPEDQKGELPAELGKLDGIEIPEVNDNDANGVADEVDVQRDKAEAAVEAAKKADKDAKTALAEANKDGLITPTEKAELEKLQQAAVDKKAEATTKVEALPADQKGELPTELSKLDGIKVPEVNDNDANGVADEVDEQRDEATAAVEAAKKADEDAKTALAEANKDGLITPEEKKELEKLQQDAADKKAEATTKVEALPDDQKGELPTELSKLDGIEIPEVNDNDANGVADEVDKQRDEATAAVEAAKKADEDAKTALAEANKDGLITPTEKADLEKLQQAAEDKKAEATTKVEALPDDQKGELPTELSKLDGIEIPEVNDNDANGVADEVDKQRDEATAAVEAAKKADEDAKAALAEANKDGLIAPTEKADLEKLQQAAEDKKAEATTKVEALPDDQKGELPAELGKLDGIEIPEVTDADENGIADDTDAQRADAEKAVEAAKKADENAKTALAEAIKDGLITPTEKAELEKLQQAAEDKKAEATTKVEALPDDQKGELPAELGKLDGIEIPEVTDADENGIADDTDAQRVDAEKAVEAAKKADQAAKDALTKAQADGIITPDEKAELERLQEEAKVKKAEATAKVDALPENQKVDLLEELDKLTGIQVPEVTDMNDVDQSDEDMNTDDKQEKHGVTPTKPTEKGNDTIAINGETIEKEVPSHKGSEGKKQTLHELPETGQDSQQPVTLFGGLIAALAGLLFFRKRKNDEETK</sequence>
<feature type="compositionally biased region" description="Basic and acidic residues" evidence="6">
    <location>
        <begin position="824"/>
        <end position="841"/>
    </location>
</feature>
<comment type="subcellular location">
    <subcellularLocation>
        <location evidence="1">Secreted</location>
        <location evidence="1">Cell wall</location>
        <topology evidence="1">Peptidoglycan-anchor</topology>
    </subcellularLocation>
</comment>
<reference evidence="12" key="3">
    <citation type="journal article" date="2019" name="Int. J. Syst. Evol. Microbiol.">
        <title>The Global Catalogue of Microorganisms (GCM) 10K type strain sequencing project: providing services to taxonomists for standard genome sequencing and annotation.</title>
        <authorList>
            <consortium name="The Broad Institute Genomics Platform"/>
            <consortium name="The Broad Institute Genome Sequencing Center for Infectious Disease"/>
            <person name="Wu L."/>
            <person name="Ma J."/>
        </authorList>
    </citation>
    <scope>NUCLEOTIDE SEQUENCE [LARGE SCALE GENOMIC DNA]</scope>
    <source>
        <strain evidence="12">CCM 4175</strain>
    </source>
</reference>
<evidence type="ECO:0000313" key="11">
    <source>
        <dbReference type="Proteomes" id="UP000243706"/>
    </source>
</evidence>
<feature type="compositionally biased region" description="Basic and acidic residues" evidence="6">
    <location>
        <begin position="888"/>
        <end position="903"/>
    </location>
</feature>
<dbReference type="InterPro" id="IPR054725">
    <property type="entry name" value="Epr_GA-like"/>
</dbReference>
<keyword evidence="7" id="KW-0472">Membrane</keyword>
<evidence type="ECO:0000313" key="9">
    <source>
        <dbReference type="EMBL" id="GGA82067.1"/>
    </source>
</evidence>
<dbReference type="Proteomes" id="UP000243706">
    <property type="component" value="Chromosome 1"/>
</dbReference>
<dbReference type="Pfam" id="PF22775">
    <property type="entry name" value="GA_3"/>
    <property type="match status" value="10"/>
</dbReference>
<feature type="region of interest" description="Disordered" evidence="6">
    <location>
        <begin position="556"/>
        <end position="736"/>
    </location>
</feature>
<feature type="compositionally biased region" description="Acidic residues" evidence="6">
    <location>
        <begin position="135"/>
        <end position="146"/>
    </location>
</feature>
<feature type="compositionally biased region" description="Acidic residues" evidence="6">
    <location>
        <begin position="810"/>
        <end position="823"/>
    </location>
</feature>
<feature type="compositionally biased region" description="Basic and acidic residues" evidence="6">
    <location>
        <begin position="790"/>
        <end position="805"/>
    </location>
</feature>
<keyword evidence="5" id="KW-0572">Peptidoglycan-anchor</keyword>
<evidence type="ECO:0000256" key="6">
    <source>
        <dbReference type="SAM" id="MobiDB-lite"/>
    </source>
</evidence>
<name>A0A240BSQ1_9STAP</name>
<evidence type="ECO:0000313" key="10">
    <source>
        <dbReference type="EMBL" id="SNV98620.1"/>
    </source>
</evidence>
<organism evidence="10 11">
    <name type="scientific">Staphylococcus muscae</name>
    <dbReference type="NCBI Taxonomy" id="1294"/>
    <lineage>
        <taxon>Bacteria</taxon>
        <taxon>Bacillati</taxon>
        <taxon>Bacillota</taxon>
        <taxon>Bacilli</taxon>
        <taxon>Bacillales</taxon>
        <taxon>Staphylococcaceae</taxon>
        <taxon>Staphylococcus</taxon>
    </lineage>
</organism>
<feature type="compositionally biased region" description="Basic and acidic residues" evidence="6">
    <location>
        <begin position="104"/>
        <end position="119"/>
    </location>
</feature>
<feature type="region of interest" description="Disordered" evidence="6">
    <location>
        <begin position="376"/>
        <end position="405"/>
    </location>
</feature>
<feature type="domain" description="Gram-positive cocci surface proteins LPxTG" evidence="8">
    <location>
        <begin position="1071"/>
        <end position="1108"/>
    </location>
</feature>
<feature type="compositionally biased region" description="Basic and acidic residues" evidence="6">
    <location>
        <begin position="922"/>
        <end position="946"/>
    </location>
</feature>